<gene>
    <name evidence="1" type="ORF">GCK72_013152</name>
</gene>
<dbReference type="CTD" id="78775739"/>
<dbReference type="EMBL" id="WUAV01000004">
    <property type="protein sequence ID" value="KAF1756698.1"/>
    <property type="molecule type" value="Genomic_DNA"/>
</dbReference>
<name>A0A6A5GMU1_CAERE</name>
<accession>A0A6A5GMU1</accession>
<evidence type="ECO:0000313" key="2">
    <source>
        <dbReference type="Proteomes" id="UP000483820"/>
    </source>
</evidence>
<organism evidence="1 2">
    <name type="scientific">Caenorhabditis remanei</name>
    <name type="common">Caenorhabditis vulgaris</name>
    <dbReference type="NCBI Taxonomy" id="31234"/>
    <lineage>
        <taxon>Eukaryota</taxon>
        <taxon>Metazoa</taxon>
        <taxon>Ecdysozoa</taxon>
        <taxon>Nematoda</taxon>
        <taxon>Chromadorea</taxon>
        <taxon>Rhabditida</taxon>
        <taxon>Rhabditina</taxon>
        <taxon>Rhabditomorpha</taxon>
        <taxon>Rhabditoidea</taxon>
        <taxon>Rhabditidae</taxon>
        <taxon>Peloderinae</taxon>
        <taxon>Caenorhabditis</taxon>
    </lineage>
</organism>
<protein>
    <submittedName>
        <fullName evidence="1">Uncharacterized protein</fullName>
    </submittedName>
</protein>
<proteinExistence type="predicted"/>
<reference evidence="1 2" key="1">
    <citation type="submission" date="2019-12" db="EMBL/GenBank/DDBJ databases">
        <title>Chromosome-level assembly of the Caenorhabditis remanei genome.</title>
        <authorList>
            <person name="Teterina A.A."/>
            <person name="Willis J.H."/>
            <person name="Phillips P.C."/>
        </authorList>
    </citation>
    <scope>NUCLEOTIDE SEQUENCE [LARGE SCALE GENOMIC DNA]</scope>
    <source>
        <strain evidence="1 2">PX506</strain>
        <tissue evidence="1">Whole organism</tissue>
    </source>
</reference>
<dbReference type="AlphaFoldDB" id="A0A6A5GMU1"/>
<evidence type="ECO:0000313" key="1">
    <source>
        <dbReference type="EMBL" id="KAF1756698.1"/>
    </source>
</evidence>
<dbReference type="GeneID" id="78775739"/>
<sequence length="234" mass="26132">MGRQQYDSPLQLDREVVATSYNCILNEHRGRSKSRRKELNFNAFPCVACRAAYHVASLTSSWKGKMTETVGNFAEYIIFLQSLCRISLIDRFNEIISETNLWDLVETGIIGDGGEGDNSLVLVSGLLDDASNLSDGEWLTVTARHAESLQDDGVELLSGASSEESVELKIEKNFVHVLLIKNSLSVFASLLVLQITTLMMFAVKNRPELFLKPSPTHDAHNVLDVKNNKRDDEK</sequence>
<dbReference type="KEGG" id="crq:GCK72_013152"/>
<dbReference type="Proteomes" id="UP000483820">
    <property type="component" value="Chromosome IV"/>
</dbReference>
<dbReference type="RefSeq" id="XP_053584454.1">
    <property type="nucleotide sequence ID" value="XM_053729682.1"/>
</dbReference>
<comment type="caution">
    <text evidence="1">The sequence shown here is derived from an EMBL/GenBank/DDBJ whole genome shotgun (WGS) entry which is preliminary data.</text>
</comment>